<dbReference type="STRING" id="670154.SAMN04488002_1327"/>
<evidence type="ECO:0000256" key="2">
    <source>
        <dbReference type="ARBA" id="ARBA00023125"/>
    </source>
</evidence>
<dbReference type="SUPFAM" id="SSF46785">
    <property type="entry name" value="Winged helix' DNA-binding domain"/>
    <property type="match status" value="1"/>
</dbReference>
<dbReference type="PANTHER" id="PTHR30136">
    <property type="entry name" value="HELIX-TURN-HELIX TRANSCRIPTIONAL REGULATOR, ICLR FAMILY"/>
    <property type="match status" value="1"/>
</dbReference>
<keyword evidence="2" id="KW-0238">DNA-binding</keyword>
<dbReference type="Gene3D" id="1.10.10.10">
    <property type="entry name" value="Winged helix-like DNA-binding domain superfamily/Winged helix DNA-binding domain"/>
    <property type="match status" value="1"/>
</dbReference>
<dbReference type="SUPFAM" id="SSF55781">
    <property type="entry name" value="GAF domain-like"/>
    <property type="match status" value="1"/>
</dbReference>
<dbReference type="PROSITE" id="PS51078">
    <property type="entry name" value="ICLR_ED"/>
    <property type="match status" value="1"/>
</dbReference>
<organism evidence="6 7">
    <name type="scientific">Litoreibacter janthinus</name>
    <dbReference type="NCBI Taxonomy" id="670154"/>
    <lineage>
        <taxon>Bacteria</taxon>
        <taxon>Pseudomonadati</taxon>
        <taxon>Pseudomonadota</taxon>
        <taxon>Alphaproteobacteria</taxon>
        <taxon>Rhodobacterales</taxon>
        <taxon>Roseobacteraceae</taxon>
        <taxon>Litoreibacter</taxon>
    </lineage>
</organism>
<feature type="domain" description="HTH iclR-type" evidence="4">
    <location>
        <begin position="8"/>
        <end position="70"/>
    </location>
</feature>
<dbReference type="InterPro" id="IPR029016">
    <property type="entry name" value="GAF-like_dom_sf"/>
</dbReference>
<evidence type="ECO:0000313" key="7">
    <source>
        <dbReference type="Proteomes" id="UP000199658"/>
    </source>
</evidence>
<dbReference type="AlphaFoldDB" id="A0A1I6GEG8"/>
<evidence type="ECO:0000259" key="4">
    <source>
        <dbReference type="PROSITE" id="PS51077"/>
    </source>
</evidence>
<protein>
    <submittedName>
        <fullName evidence="6">Transcriptional regulator, IclR family</fullName>
    </submittedName>
</protein>
<dbReference type="PANTHER" id="PTHR30136:SF24">
    <property type="entry name" value="HTH-TYPE TRANSCRIPTIONAL REPRESSOR ALLR"/>
    <property type="match status" value="1"/>
</dbReference>
<keyword evidence="3" id="KW-0804">Transcription</keyword>
<keyword evidence="7" id="KW-1185">Reference proteome</keyword>
<dbReference type="GO" id="GO:0045892">
    <property type="term" value="P:negative regulation of DNA-templated transcription"/>
    <property type="evidence" value="ECO:0007669"/>
    <property type="project" value="TreeGrafter"/>
</dbReference>
<dbReference type="RefSeq" id="WP_090214035.1">
    <property type="nucleotide sequence ID" value="NZ_FOYO01000001.1"/>
</dbReference>
<dbReference type="InterPro" id="IPR036388">
    <property type="entry name" value="WH-like_DNA-bd_sf"/>
</dbReference>
<keyword evidence="1" id="KW-0805">Transcription regulation</keyword>
<name>A0A1I6GEG8_9RHOB</name>
<evidence type="ECO:0000256" key="3">
    <source>
        <dbReference type="ARBA" id="ARBA00023163"/>
    </source>
</evidence>
<evidence type="ECO:0000256" key="1">
    <source>
        <dbReference type="ARBA" id="ARBA00023015"/>
    </source>
</evidence>
<dbReference type="OrthoDB" id="6057486at2"/>
<dbReference type="EMBL" id="FOYO01000001">
    <property type="protein sequence ID" value="SFR40501.1"/>
    <property type="molecule type" value="Genomic_DNA"/>
</dbReference>
<evidence type="ECO:0000313" key="6">
    <source>
        <dbReference type="EMBL" id="SFR40501.1"/>
    </source>
</evidence>
<dbReference type="Pfam" id="PF09339">
    <property type="entry name" value="HTH_IclR"/>
    <property type="match status" value="1"/>
</dbReference>
<evidence type="ECO:0000259" key="5">
    <source>
        <dbReference type="PROSITE" id="PS51078"/>
    </source>
</evidence>
<sequence length="269" mass="29776">MQSAQTASGTVKKALCVLDQVASFERPVRLNELLETSPYPKGTLYRMLQTLRSEGMLTYDDVLQTYSLGIRLVRLAHAAWTQSSLAPVARPILDALSKSIGETIHLAQLDNAQVLYVDKRNAHRPVEMFSQAGKVGPAYCTGVGKAMLAFLPDGELQRALDQQSYHRFTPHTLASVEKLTEELTNIRARGYAFDREEHEPGIICIAMPILTHSKRVIGAISVTSTTSRTSLDKLEALAPKMRQAADTIAETAEHWRFPVEQKSKEPMGS</sequence>
<dbReference type="InterPro" id="IPR036390">
    <property type="entry name" value="WH_DNA-bd_sf"/>
</dbReference>
<dbReference type="GO" id="GO:0003677">
    <property type="term" value="F:DNA binding"/>
    <property type="evidence" value="ECO:0007669"/>
    <property type="project" value="UniProtKB-KW"/>
</dbReference>
<dbReference type="InterPro" id="IPR014757">
    <property type="entry name" value="Tscrpt_reg_IclR_C"/>
</dbReference>
<dbReference type="Proteomes" id="UP000199658">
    <property type="component" value="Unassembled WGS sequence"/>
</dbReference>
<dbReference type="SMART" id="SM00346">
    <property type="entry name" value="HTH_ICLR"/>
    <property type="match status" value="1"/>
</dbReference>
<feature type="domain" description="IclR-ED" evidence="5">
    <location>
        <begin position="71"/>
        <end position="254"/>
    </location>
</feature>
<dbReference type="GO" id="GO:0003700">
    <property type="term" value="F:DNA-binding transcription factor activity"/>
    <property type="evidence" value="ECO:0007669"/>
    <property type="project" value="TreeGrafter"/>
</dbReference>
<accession>A0A1I6GEG8</accession>
<reference evidence="7" key="1">
    <citation type="submission" date="2016-10" db="EMBL/GenBank/DDBJ databases">
        <authorList>
            <person name="Varghese N."/>
            <person name="Submissions S."/>
        </authorList>
    </citation>
    <scope>NUCLEOTIDE SEQUENCE [LARGE SCALE GENOMIC DNA]</scope>
    <source>
        <strain evidence="7">DSM 26921</strain>
    </source>
</reference>
<dbReference type="PROSITE" id="PS51077">
    <property type="entry name" value="HTH_ICLR"/>
    <property type="match status" value="1"/>
</dbReference>
<proteinExistence type="predicted"/>
<dbReference type="Gene3D" id="3.30.450.40">
    <property type="match status" value="1"/>
</dbReference>
<dbReference type="Pfam" id="PF01614">
    <property type="entry name" value="IclR_C"/>
    <property type="match status" value="1"/>
</dbReference>
<dbReference type="InterPro" id="IPR005471">
    <property type="entry name" value="Tscrpt_reg_IclR_N"/>
</dbReference>
<dbReference type="InterPro" id="IPR050707">
    <property type="entry name" value="HTH_MetabolicPath_Reg"/>
</dbReference>
<gene>
    <name evidence="6" type="ORF">SAMN04488002_1327</name>
</gene>